<sequence length="613" mass="66730">MNPRTTTLRTRAGGTAAATLVLASMFMGASPALAQSQAPVAIPVDEDGIVATDPAFDGPQVTEVRVINEGEFLEVYWDRYVDEEAVVSPDNLTLTNGDTEIDLQVKPPTGATDTIFFDKDNKQIAGTEANSMARLPEDLHLASVAYTGAIDLDEPLTLTVDGSNIADAEGREAKDATYTGVPLLDYYTQSVTTATGIEVKANPNVDPATLDLAAAQIDVQLAKGDNGIADTMTDYGCSLAVYAARENAYLVPEHRGGYNPESYDVEGFGGSTWNDCVSSISERNVLRTRDNENPFLNTAYRNENILIHEFGHAVRLVGIETHDDASLSDELYAVYENAYNTGLWPNTYAISNIDEYFATLSSVWFDVMAEKPDWSDGVRSPINTRAELQAYDPVAYAFFAKVYPADLILPAPWDEPAPDEHHGDYTEEPQLPPRETAEDVDFDGDVFRILTDSIGTEYQIDRYAGDAEHPDRDMVVWAKWGDGAWNLAYEDGQYTISAADGSGALAAVSRTEVAYLGVEPDADDRRQRWTFVPATETAANPYDGTLVNAANRRALTVDGRTESGTSMTLTGPEHGTRWLLEDTTRTEAQGVGAFLPPGEAVEDCEAPERPAHL</sequence>
<evidence type="ECO:0000256" key="2">
    <source>
        <dbReference type="SAM" id="SignalP"/>
    </source>
</evidence>
<dbReference type="Gene3D" id="2.80.10.50">
    <property type="match status" value="1"/>
</dbReference>
<evidence type="ECO:0000313" key="4">
    <source>
        <dbReference type="Proteomes" id="UP000198949"/>
    </source>
</evidence>
<accession>A0A1G7ANT3</accession>
<dbReference type="Gene3D" id="3.40.390.10">
    <property type="entry name" value="Collagenase (Catalytic Domain)"/>
    <property type="match status" value="1"/>
</dbReference>
<organism evidence="3 4">
    <name type="scientific">Glycomyces harbinensis</name>
    <dbReference type="NCBI Taxonomy" id="58114"/>
    <lineage>
        <taxon>Bacteria</taxon>
        <taxon>Bacillati</taxon>
        <taxon>Actinomycetota</taxon>
        <taxon>Actinomycetes</taxon>
        <taxon>Glycomycetales</taxon>
        <taxon>Glycomycetaceae</taxon>
        <taxon>Glycomyces</taxon>
    </lineage>
</organism>
<dbReference type="STRING" id="58114.SAMN05216270_11467"/>
<evidence type="ECO:0000313" key="3">
    <source>
        <dbReference type="EMBL" id="SDE16594.1"/>
    </source>
</evidence>
<dbReference type="SUPFAM" id="SSF55486">
    <property type="entry name" value="Metalloproteases ('zincins'), catalytic domain"/>
    <property type="match status" value="1"/>
</dbReference>
<dbReference type="AlphaFoldDB" id="A0A1G7ANT3"/>
<feature type="signal peptide" evidence="2">
    <location>
        <begin position="1"/>
        <end position="34"/>
    </location>
</feature>
<dbReference type="RefSeq" id="WP_143015008.1">
    <property type="nucleotide sequence ID" value="NZ_FNAD01000014.1"/>
</dbReference>
<evidence type="ECO:0008006" key="5">
    <source>
        <dbReference type="Google" id="ProtNLM"/>
    </source>
</evidence>
<dbReference type="EMBL" id="FNAD01000014">
    <property type="protein sequence ID" value="SDE16594.1"/>
    <property type="molecule type" value="Genomic_DNA"/>
</dbReference>
<dbReference type="InterPro" id="IPR024079">
    <property type="entry name" value="MetalloPept_cat_dom_sf"/>
</dbReference>
<dbReference type="GO" id="GO:0008237">
    <property type="term" value="F:metallopeptidase activity"/>
    <property type="evidence" value="ECO:0007669"/>
    <property type="project" value="InterPro"/>
</dbReference>
<dbReference type="OrthoDB" id="231241at2"/>
<reference evidence="4" key="1">
    <citation type="submission" date="2016-10" db="EMBL/GenBank/DDBJ databases">
        <authorList>
            <person name="Varghese N."/>
            <person name="Submissions S."/>
        </authorList>
    </citation>
    <scope>NUCLEOTIDE SEQUENCE [LARGE SCALE GENOMIC DNA]</scope>
    <source>
        <strain evidence="4">CGMCC 4.3516</strain>
    </source>
</reference>
<keyword evidence="2" id="KW-0732">Signal</keyword>
<evidence type="ECO:0000256" key="1">
    <source>
        <dbReference type="SAM" id="MobiDB-lite"/>
    </source>
</evidence>
<keyword evidence="4" id="KW-1185">Reference proteome</keyword>
<proteinExistence type="predicted"/>
<protein>
    <recommendedName>
        <fullName evidence="5">Ricin-type beta-trefoil lectin domain-like</fullName>
    </recommendedName>
</protein>
<dbReference type="CDD" id="cd00161">
    <property type="entry name" value="beta-trefoil_Ricin-like"/>
    <property type="match status" value="1"/>
</dbReference>
<dbReference type="Proteomes" id="UP000198949">
    <property type="component" value="Unassembled WGS sequence"/>
</dbReference>
<feature type="region of interest" description="Disordered" evidence="1">
    <location>
        <begin position="413"/>
        <end position="438"/>
    </location>
</feature>
<feature type="chain" id="PRO_5011489247" description="Ricin-type beta-trefoil lectin domain-like" evidence="2">
    <location>
        <begin position="35"/>
        <end position="613"/>
    </location>
</feature>
<gene>
    <name evidence="3" type="ORF">SAMN05216270_11467</name>
</gene>
<name>A0A1G7ANT3_9ACTN</name>